<dbReference type="Proteomes" id="UP000755585">
    <property type="component" value="Unassembled WGS sequence"/>
</dbReference>
<feature type="transmembrane region" description="Helical" evidence="7">
    <location>
        <begin position="28"/>
        <end position="47"/>
    </location>
</feature>
<evidence type="ECO:0000256" key="4">
    <source>
        <dbReference type="ARBA" id="ARBA00022692"/>
    </source>
</evidence>
<keyword evidence="2 7" id="KW-0813">Transport</keyword>
<keyword evidence="5 7" id="KW-1133">Transmembrane helix</keyword>
<dbReference type="Gene3D" id="1.10.3720.10">
    <property type="entry name" value="MetI-like"/>
    <property type="match status" value="1"/>
</dbReference>
<evidence type="ECO:0000256" key="3">
    <source>
        <dbReference type="ARBA" id="ARBA00022475"/>
    </source>
</evidence>
<dbReference type="PANTHER" id="PTHR43227">
    <property type="entry name" value="BLL4140 PROTEIN"/>
    <property type="match status" value="1"/>
</dbReference>
<keyword evidence="4 7" id="KW-0812">Transmembrane</keyword>
<dbReference type="CDD" id="cd06261">
    <property type="entry name" value="TM_PBP2"/>
    <property type="match status" value="1"/>
</dbReference>
<feature type="transmembrane region" description="Helical" evidence="7">
    <location>
        <begin position="221"/>
        <end position="245"/>
    </location>
</feature>
<feature type="transmembrane region" description="Helical" evidence="7">
    <location>
        <begin position="283"/>
        <end position="308"/>
    </location>
</feature>
<proteinExistence type="inferred from homology"/>
<keyword evidence="10" id="KW-1185">Reference proteome</keyword>
<dbReference type="InterPro" id="IPR035906">
    <property type="entry name" value="MetI-like_sf"/>
</dbReference>
<protein>
    <submittedName>
        <fullName evidence="9">ABC-type polysaccharide transport system permease subunit</fullName>
    </submittedName>
</protein>
<evidence type="ECO:0000256" key="2">
    <source>
        <dbReference type="ARBA" id="ARBA00022448"/>
    </source>
</evidence>
<name>A0ABS4UJP7_9ACTN</name>
<feature type="domain" description="ABC transmembrane type-1" evidence="8">
    <location>
        <begin position="87"/>
        <end position="304"/>
    </location>
</feature>
<comment type="caution">
    <text evidence="9">The sequence shown here is derived from an EMBL/GenBank/DDBJ whole genome shotgun (WGS) entry which is preliminary data.</text>
</comment>
<feature type="transmembrane region" description="Helical" evidence="7">
    <location>
        <begin position="178"/>
        <end position="200"/>
    </location>
</feature>
<gene>
    <name evidence="9" type="ORF">JOF29_002946</name>
</gene>
<evidence type="ECO:0000313" key="9">
    <source>
        <dbReference type="EMBL" id="MBP2351863.1"/>
    </source>
</evidence>
<evidence type="ECO:0000256" key="6">
    <source>
        <dbReference type="ARBA" id="ARBA00023136"/>
    </source>
</evidence>
<evidence type="ECO:0000259" key="8">
    <source>
        <dbReference type="PROSITE" id="PS50928"/>
    </source>
</evidence>
<dbReference type="SUPFAM" id="SSF161098">
    <property type="entry name" value="MetI-like"/>
    <property type="match status" value="1"/>
</dbReference>
<dbReference type="PROSITE" id="PS50928">
    <property type="entry name" value="ABC_TM1"/>
    <property type="match status" value="1"/>
</dbReference>
<dbReference type="InterPro" id="IPR000515">
    <property type="entry name" value="MetI-like"/>
</dbReference>
<accession>A0ABS4UJP7</accession>
<dbReference type="Pfam" id="PF00528">
    <property type="entry name" value="BPD_transp_1"/>
    <property type="match status" value="1"/>
</dbReference>
<reference evidence="9 10" key="1">
    <citation type="submission" date="2021-03" db="EMBL/GenBank/DDBJ databases">
        <title>Sequencing the genomes of 1000 actinobacteria strains.</title>
        <authorList>
            <person name="Klenk H.-P."/>
        </authorList>
    </citation>
    <scope>NUCLEOTIDE SEQUENCE [LARGE SCALE GENOMIC DNA]</scope>
    <source>
        <strain evidence="9 10">DSM 18824</strain>
    </source>
</reference>
<evidence type="ECO:0000256" key="1">
    <source>
        <dbReference type="ARBA" id="ARBA00004651"/>
    </source>
</evidence>
<feature type="transmembrane region" description="Helical" evidence="7">
    <location>
        <begin position="91"/>
        <end position="112"/>
    </location>
</feature>
<evidence type="ECO:0000256" key="5">
    <source>
        <dbReference type="ARBA" id="ARBA00022989"/>
    </source>
</evidence>
<organism evidence="9 10">
    <name type="scientific">Kribbella aluminosa</name>
    <dbReference type="NCBI Taxonomy" id="416017"/>
    <lineage>
        <taxon>Bacteria</taxon>
        <taxon>Bacillati</taxon>
        <taxon>Actinomycetota</taxon>
        <taxon>Actinomycetes</taxon>
        <taxon>Propionibacteriales</taxon>
        <taxon>Kribbellaceae</taxon>
        <taxon>Kribbella</taxon>
    </lineage>
</organism>
<dbReference type="RefSeq" id="WP_209694703.1">
    <property type="nucleotide sequence ID" value="NZ_BAAAVU010000002.1"/>
</dbReference>
<comment type="similarity">
    <text evidence="7">Belongs to the binding-protein-dependent transport system permease family.</text>
</comment>
<evidence type="ECO:0000256" key="7">
    <source>
        <dbReference type="RuleBase" id="RU363032"/>
    </source>
</evidence>
<dbReference type="PANTHER" id="PTHR43227:SF11">
    <property type="entry name" value="BLL4140 PROTEIN"/>
    <property type="match status" value="1"/>
</dbReference>
<sequence length="317" mass="35494">MTARDVHPEVSSSRRSLARRRIKRNWRLYVMLLPPVIFAVLFLYWPLYGMQMAFKDFSVANGINGSPWVGLKYFRTFVDSYQFWPTIKNTIILNFYELLAGFPIPIVLALLLNSLRSALYRRGVQLILFAPHFLSTVVVVGIMVMLLDPHGGLINQATGFFGAGPIDFLGEPSLFRHIFVWSGVWQSAGYSMVIYLAALAGIDPQLHEAAKVDGASRLRRIWHIDLPGILPVTVVLLVLNMGSILSTGFEKVLLMQNSLNVGVSEVIDTYVYKVGLQSSIPQFSYATAIGVFKSVTALALLLCANWLARRISRHSLF</sequence>
<feature type="transmembrane region" description="Helical" evidence="7">
    <location>
        <begin position="124"/>
        <end position="147"/>
    </location>
</feature>
<evidence type="ECO:0000313" key="10">
    <source>
        <dbReference type="Proteomes" id="UP000755585"/>
    </source>
</evidence>
<comment type="subcellular location">
    <subcellularLocation>
        <location evidence="1 7">Cell membrane</location>
        <topology evidence="1 7">Multi-pass membrane protein</topology>
    </subcellularLocation>
</comment>
<keyword evidence="6 7" id="KW-0472">Membrane</keyword>
<dbReference type="InterPro" id="IPR050809">
    <property type="entry name" value="UgpAE/MalFG_permease"/>
</dbReference>
<dbReference type="EMBL" id="JAGINT010000001">
    <property type="protein sequence ID" value="MBP2351863.1"/>
    <property type="molecule type" value="Genomic_DNA"/>
</dbReference>
<keyword evidence="3" id="KW-1003">Cell membrane</keyword>